<comment type="caution">
    <text evidence="4">The sequence shown here is derived from an EMBL/GenBank/DDBJ whole genome shotgun (WGS) entry which is preliminary data.</text>
</comment>
<dbReference type="PANTHER" id="PTHR33883">
    <property type="entry name" value="WPP DOMAIN-ASSOCIATED PROTEIN"/>
    <property type="match status" value="1"/>
</dbReference>
<evidence type="ECO:0000256" key="1">
    <source>
        <dbReference type="SAM" id="Coils"/>
    </source>
</evidence>
<accession>A0A8T2WH54</accession>
<feature type="coiled-coil region" evidence="1">
    <location>
        <begin position="90"/>
        <end position="145"/>
    </location>
</feature>
<evidence type="ECO:0000259" key="3">
    <source>
        <dbReference type="Pfam" id="PF00085"/>
    </source>
</evidence>
<evidence type="ECO:0000313" key="4">
    <source>
        <dbReference type="EMBL" id="KAH8479503.1"/>
    </source>
</evidence>
<feature type="domain" description="Thioredoxin" evidence="3">
    <location>
        <begin position="1078"/>
        <end position="1131"/>
    </location>
</feature>
<dbReference type="CDD" id="cd02961">
    <property type="entry name" value="PDI_a_family"/>
    <property type="match status" value="1"/>
</dbReference>
<evidence type="ECO:0000256" key="2">
    <source>
        <dbReference type="SAM" id="MobiDB-lite"/>
    </source>
</evidence>
<sequence>MDEVFSRMGGKVKSSITDSAIMSMLHSRMDKAHERVHSKEGVIARLHEISKFYELAVMQLEGCLKFVLEEADGSLESSDEEALGDLAEIRDRLEGRLRETELAIAEKDRELTERLENEMKLRHELELKERELESLRATLELERTKTDGINEEQVLGNLVSGDGNRDEGFSELKDSVNQQVWNIKQQLDPEDENIDKRRYHGFESLRVEQMSSDMDILKETMGLAFEKMQNAIFLSELEPTEQQLGWTIEKAVIVILIKGFMGDIQENFTAEVRRWQKQVSIGLSKHLADLMKEITCLQDELEPLSISHSSRESRISMKMKGKSSSEGEISYTPDDFTVRVGKIDQMKQLNVEDSEEDSAHYVAKMIKSHETIIRRKGEELKSQKLEFLKENGCACYRRSEKGPVSPRQRFRDVTAKLGNLLDWRENLDESFAYHGGEDHEETSSTKMLYHFDMKDDALEKLNSSSISHDANEKLHNVIRKLKMEKEDTNLQNVIVEDTYITLLEGLIHECCAELRSYDIAILVREGIYEHILKGIVNECDEKMQGDKIEDQITEEMFYLVSREALKDCCCTLDSVLTECRDARAERNCFQEHILEGTTREEILSTFFTETFKEWNEAVERCDGESIVKEDIDRIAFEETIRDMASTRIVSKFKELNYPGNSVDCVAQGNSFFEDVEYSVKEDVFMVFLKEMSEEWKAEIDSYDYEILIREEIFILIVVEAMAETHTISGETTAQDRFRILEDFTSADKLHISQDIGKEEHLVQKQDSQPEHIKFENLKRQASPAMKEYKTPLHVVALKHEELNKSQDTRELLTEIDSTSISVCSEVKKALEQVAMSKGLLRELRSSLGVAVEDTERFDEEVKVNLSNSDFTPILEFSQVLMDFKRIVEKKLVLNILRVEEATHYLNPLVELVSLQRREDLLYKKAFLRRCENLRRAETEVDLLGDQVDVLLSLLDKIYRTLYHYAPALQQYSEVSDILKMIEVELIGAARASGKGKSVSEFIMRRHADKLHGIKITSQDRIGDSVSKKMFTTTTLLFLSTVFRFKLHNEDIAKALSLLEDKPILHEAILTTNQDLRSKLLAPEYTAAATMIKGEAILAKVDATVDTMLAQKYNILAFPSSYFFVNGVRMDNHYLERTRLPWRTLLRWSNAIAIEVKTWMAFEVSMNNMRKKSLRLAPEYAAAATMLKGEAVFAKIDATNEIELGKMFKIKEYPTIDAITTWVRQKMSLAVQNVTTIEAAERILAATSVLVMGFFGTLEGSESEELAAVAKQHIDVNFYQTANAEVARLFQIDPQIKQPALVMLKLKWMTRNHNHFGFDCQFTRSEISNFVSENKLPSVITFSEEDAPNIFKNPMKQEVLAPFIEAADHLKGKLLFVHVETEYNSMQRRVSYEFGVAEGLPTLVGYTANGANKHVYNSDLSFNGIKAFAEKFLEDKPPSQPSSTPDNVIKLPFRTHNSGPTSTGWAF</sequence>
<dbReference type="Pfam" id="PF13848">
    <property type="entry name" value="Thioredoxin_6"/>
    <property type="match status" value="1"/>
</dbReference>
<proteinExistence type="predicted"/>
<dbReference type="SUPFAM" id="SSF52833">
    <property type="entry name" value="Thioredoxin-like"/>
    <property type="match status" value="4"/>
</dbReference>
<gene>
    <name evidence="4" type="ORF">H0E87_031314</name>
</gene>
<dbReference type="InterPro" id="IPR036249">
    <property type="entry name" value="Thioredoxin-like_sf"/>
</dbReference>
<evidence type="ECO:0000313" key="5">
    <source>
        <dbReference type="Proteomes" id="UP000807159"/>
    </source>
</evidence>
<organism evidence="4 5">
    <name type="scientific">Populus deltoides</name>
    <name type="common">Eastern poplar</name>
    <name type="synonym">Eastern cottonwood</name>
    <dbReference type="NCBI Taxonomy" id="3696"/>
    <lineage>
        <taxon>Eukaryota</taxon>
        <taxon>Viridiplantae</taxon>
        <taxon>Streptophyta</taxon>
        <taxon>Embryophyta</taxon>
        <taxon>Tracheophyta</taxon>
        <taxon>Spermatophyta</taxon>
        <taxon>Magnoliopsida</taxon>
        <taxon>eudicotyledons</taxon>
        <taxon>Gunneridae</taxon>
        <taxon>Pentapetalae</taxon>
        <taxon>rosids</taxon>
        <taxon>fabids</taxon>
        <taxon>Malpighiales</taxon>
        <taxon>Salicaceae</taxon>
        <taxon>Saliceae</taxon>
        <taxon>Populus</taxon>
    </lineage>
</organism>
<dbReference type="EMBL" id="JACEGQ020000175">
    <property type="protein sequence ID" value="KAH8479503.1"/>
    <property type="molecule type" value="Genomic_DNA"/>
</dbReference>
<dbReference type="PANTHER" id="PTHR33883:SF7">
    <property type="entry name" value="OS04G0521600 PROTEIN"/>
    <property type="match status" value="1"/>
</dbReference>
<keyword evidence="1" id="KW-0175">Coiled coil</keyword>
<dbReference type="Proteomes" id="UP000807159">
    <property type="component" value="Unassembled WGS sequence"/>
</dbReference>
<protein>
    <recommendedName>
        <fullName evidence="3">Thioredoxin domain-containing protein</fullName>
    </recommendedName>
</protein>
<dbReference type="Pfam" id="PF00085">
    <property type="entry name" value="Thioredoxin"/>
    <property type="match status" value="1"/>
</dbReference>
<dbReference type="CDD" id="cd02981">
    <property type="entry name" value="PDI_b_family"/>
    <property type="match status" value="1"/>
</dbReference>
<keyword evidence="5" id="KW-1185">Reference proteome</keyword>
<dbReference type="Gene3D" id="3.40.30.10">
    <property type="entry name" value="Glutaredoxin"/>
    <property type="match status" value="4"/>
</dbReference>
<dbReference type="InterPro" id="IPR037490">
    <property type="entry name" value="WAP"/>
</dbReference>
<dbReference type="InterPro" id="IPR013766">
    <property type="entry name" value="Thioredoxin_domain"/>
</dbReference>
<reference evidence="4" key="1">
    <citation type="journal article" date="2021" name="J. Hered.">
        <title>Genome Assembly of Salicaceae Populus deltoides (Eastern Cottonwood) I-69 Based on Nanopore Sequencing and Hi-C Technologies.</title>
        <authorList>
            <person name="Bai S."/>
            <person name="Wu H."/>
            <person name="Zhang J."/>
            <person name="Pan Z."/>
            <person name="Zhao W."/>
            <person name="Li Z."/>
            <person name="Tong C."/>
        </authorList>
    </citation>
    <scope>NUCLEOTIDE SEQUENCE</scope>
    <source>
        <tissue evidence="4">Leaf</tissue>
    </source>
</reference>
<name>A0A8T2WH54_POPDE</name>
<feature type="region of interest" description="Disordered" evidence="2">
    <location>
        <begin position="1434"/>
        <end position="1453"/>
    </location>
</feature>